<dbReference type="EMBL" id="GBXM01003244">
    <property type="protein sequence ID" value="JAI05334.1"/>
    <property type="molecule type" value="Transcribed_RNA"/>
</dbReference>
<reference evidence="1" key="2">
    <citation type="journal article" date="2015" name="Fish Shellfish Immunol.">
        <title>Early steps in the European eel (Anguilla anguilla)-Vibrio vulnificus interaction in the gills: Role of the RtxA13 toxin.</title>
        <authorList>
            <person name="Callol A."/>
            <person name="Pajuelo D."/>
            <person name="Ebbesson L."/>
            <person name="Teles M."/>
            <person name="MacKenzie S."/>
            <person name="Amaro C."/>
        </authorList>
    </citation>
    <scope>NUCLEOTIDE SEQUENCE</scope>
</reference>
<accession>A0A0E9XUH6</accession>
<evidence type="ECO:0000313" key="1">
    <source>
        <dbReference type="EMBL" id="JAI05334.1"/>
    </source>
</evidence>
<organism evidence="1">
    <name type="scientific">Anguilla anguilla</name>
    <name type="common">European freshwater eel</name>
    <name type="synonym">Muraena anguilla</name>
    <dbReference type="NCBI Taxonomy" id="7936"/>
    <lineage>
        <taxon>Eukaryota</taxon>
        <taxon>Metazoa</taxon>
        <taxon>Chordata</taxon>
        <taxon>Craniata</taxon>
        <taxon>Vertebrata</taxon>
        <taxon>Euteleostomi</taxon>
        <taxon>Actinopterygii</taxon>
        <taxon>Neopterygii</taxon>
        <taxon>Teleostei</taxon>
        <taxon>Anguilliformes</taxon>
        <taxon>Anguillidae</taxon>
        <taxon>Anguilla</taxon>
    </lineage>
</organism>
<name>A0A0E9XUH6_ANGAN</name>
<proteinExistence type="predicted"/>
<reference evidence="1" key="1">
    <citation type="submission" date="2014-11" db="EMBL/GenBank/DDBJ databases">
        <authorList>
            <person name="Amaro Gonzalez C."/>
        </authorList>
    </citation>
    <scope>NUCLEOTIDE SEQUENCE</scope>
</reference>
<dbReference type="AlphaFoldDB" id="A0A0E9XUH6"/>
<sequence>MLIIIVQMSLLYYCIVSALYPKCRCISGIVNFIWPAQIL</sequence>
<protein>
    <submittedName>
        <fullName evidence="1">Uncharacterized protein</fullName>
    </submittedName>
</protein>